<dbReference type="GO" id="GO:0005886">
    <property type="term" value="C:plasma membrane"/>
    <property type="evidence" value="ECO:0007669"/>
    <property type="project" value="UniProtKB-SubCell"/>
</dbReference>
<proteinExistence type="inferred from homology"/>
<feature type="transmembrane region" description="Helical" evidence="9">
    <location>
        <begin position="222"/>
        <end position="249"/>
    </location>
</feature>
<keyword evidence="4 9" id="KW-0812">Transmembrane</keyword>
<evidence type="ECO:0000256" key="4">
    <source>
        <dbReference type="ARBA" id="ARBA00022692"/>
    </source>
</evidence>
<feature type="transmembrane region" description="Helical" evidence="9">
    <location>
        <begin position="92"/>
        <end position="113"/>
    </location>
</feature>
<keyword evidence="2" id="KW-0813">Transport</keyword>
<name>A0A832EE48_9BACT</name>
<accession>A0A832EE48</accession>
<protein>
    <submittedName>
        <fullName evidence="10">Branched-chain amino acid ABC transporter permease</fullName>
    </submittedName>
</protein>
<feature type="transmembrane region" description="Helical" evidence="9">
    <location>
        <begin position="261"/>
        <end position="280"/>
    </location>
</feature>
<dbReference type="InterPro" id="IPR001851">
    <property type="entry name" value="ABC_transp_permease"/>
</dbReference>
<evidence type="ECO:0000256" key="9">
    <source>
        <dbReference type="SAM" id="Phobius"/>
    </source>
</evidence>
<comment type="caution">
    <text evidence="10">The sequence shown here is derived from an EMBL/GenBank/DDBJ whole genome shotgun (WGS) entry which is preliminary data.</text>
</comment>
<evidence type="ECO:0000256" key="6">
    <source>
        <dbReference type="ARBA" id="ARBA00022989"/>
    </source>
</evidence>
<evidence type="ECO:0000256" key="3">
    <source>
        <dbReference type="ARBA" id="ARBA00022475"/>
    </source>
</evidence>
<keyword evidence="3" id="KW-1003">Cell membrane</keyword>
<keyword evidence="5" id="KW-0029">Amino-acid transport</keyword>
<dbReference type="PANTHER" id="PTHR11795:SF445">
    <property type="entry name" value="AMINO ACID ABC TRANSPORTER PERMEASE PROTEIN"/>
    <property type="match status" value="1"/>
</dbReference>
<dbReference type="GO" id="GO:0006865">
    <property type="term" value="P:amino acid transport"/>
    <property type="evidence" value="ECO:0007669"/>
    <property type="project" value="UniProtKB-KW"/>
</dbReference>
<feature type="transmembrane region" description="Helical" evidence="9">
    <location>
        <begin position="133"/>
        <end position="158"/>
    </location>
</feature>
<evidence type="ECO:0000256" key="5">
    <source>
        <dbReference type="ARBA" id="ARBA00022970"/>
    </source>
</evidence>
<evidence type="ECO:0000256" key="7">
    <source>
        <dbReference type="ARBA" id="ARBA00023136"/>
    </source>
</evidence>
<keyword evidence="6 9" id="KW-1133">Transmembrane helix</keyword>
<comment type="subcellular location">
    <subcellularLocation>
        <location evidence="1">Cell membrane</location>
        <topology evidence="1">Multi-pass membrane protein</topology>
    </subcellularLocation>
</comment>
<sequence length="287" mass="30213">MQDLLLYCTNGLLLGVIYALSALGVSLVVGIMNVINFSHGELYVLAGYFSALFARALGLPVPVAALLAVLLVFLFGLLVERTLIRNTYGNDMASLIITFVLSIVLQNAYLLIFGPYPQKPPNWVAGSTHLFGLFYYGNQRLAALGVGAAVIAGLFVVVKKTWFGKTVRAVAQDREMAAMVGVNPDGVNMFSFALGCALAAAAGVILAPIFPVTPTVSVGVSLTAFIVVVLGGMGSLGGCVIGGLILGLVQNLGSAYVSSGYKHFFGFFILLLVLTVRPTGLFGRKQL</sequence>
<dbReference type="AlphaFoldDB" id="A0A832EE48"/>
<evidence type="ECO:0000313" key="10">
    <source>
        <dbReference type="EMBL" id="HFK98031.1"/>
    </source>
</evidence>
<reference evidence="10" key="1">
    <citation type="journal article" date="2020" name="mSystems">
        <title>Genome- and Community-Level Interaction Insights into Carbon Utilization and Element Cycling Functions of Hydrothermarchaeota in Hydrothermal Sediment.</title>
        <authorList>
            <person name="Zhou Z."/>
            <person name="Liu Y."/>
            <person name="Xu W."/>
            <person name="Pan J."/>
            <person name="Luo Z.H."/>
            <person name="Li M."/>
        </authorList>
    </citation>
    <scope>NUCLEOTIDE SEQUENCE [LARGE SCALE GENOMIC DNA]</scope>
    <source>
        <strain evidence="10">SpSt-456</strain>
    </source>
</reference>
<dbReference type="CDD" id="cd06582">
    <property type="entry name" value="TM_PBP1_LivH_like"/>
    <property type="match status" value="1"/>
</dbReference>
<dbReference type="EMBL" id="DSTK01000036">
    <property type="protein sequence ID" value="HFK98031.1"/>
    <property type="molecule type" value="Genomic_DNA"/>
</dbReference>
<evidence type="ECO:0000256" key="1">
    <source>
        <dbReference type="ARBA" id="ARBA00004651"/>
    </source>
</evidence>
<feature type="transmembrane region" description="Helical" evidence="9">
    <location>
        <begin position="12"/>
        <end position="37"/>
    </location>
</feature>
<feature type="transmembrane region" description="Helical" evidence="9">
    <location>
        <begin position="57"/>
        <end position="80"/>
    </location>
</feature>
<dbReference type="PANTHER" id="PTHR11795">
    <property type="entry name" value="BRANCHED-CHAIN AMINO ACID TRANSPORT SYSTEM PERMEASE PROTEIN LIVH"/>
    <property type="match status" value="1"/>
</dbReference>
<evidence type="ECO:0000256" key="2">
    <source>
        <dbReference type="ARBA" id="ARBA00022448"/>
    </source>
</evidence>
<dbReference type="Pfam" id="PF02653">
    <property type="entry name" value="BPD_transp_2"/>
    <property type="match status" value="1"/>
</dbReference>
<comment type="similarity">
    <text evidence="8">Belongs to the binding-protein-dependent transport system permease family. LivHM subfamily.</text>
</comment>
<feature type="transmembrane region" description="Helical" evidence="9">
    <location>
        <begin position="189"/>
        <end position="210"/>
    </location>
</feature>
<evidence type="ECO:0000256" key="8">
    <source>
        <dbReference type="ARBA" id="ARBA00037998"/>
    </source>
</evidence>
<organism evidence="10">
    <name type="scientific">Desulfacinum infernum</name>
    <dbReference type="NCBI Taxonomy" id="35837"/>
    <lineage>
        <taxon>Bacteria</taxon>
        <taxon>Pseudomonadati</taxon>
        <taxon>Thermodesulfobacteriota</taxon>
        <taxon>Syntrophobacteria</taxon>
        <taxon>Syntrophobacterales</taxon>
        <taxon>Syntrophobacteraceae</taxon>
        <taxon>Desulfacinum</taxon>
    </lineage>
</organism>
<gene>
    <name evidence="10" type="ORF">ENS06_12025</name>
</gene>
<dbReference type="InterPro" id="IPR052157">
    <property type="entry name" value="BCAA_transport_permease"/>
</dbReference>
<dbReference type="GO" id="GO:0022857">
    <property type="term" value="F:transmembrane transporter activity"/>
    <property type="evidence" value="ECO:0007669"/>
    <property type="project" value="InterPro"/>
</dbReference>
<keyword evidence="7 9" id="KW-0472">Membrane</keyword>